<evidence type="ECO:0000313" key="2">
    <source>
        <dbReference type="Proteomes" id="UP000001943"/>
    </source>
</evidence>
<evidence type="ECO:0000313" key="1">
    <source>
        <dbReference type="EMBL" id="AEB26861.1"/>
    </source>
</evidence>
<reference evidence="1 2" key="1">
    <citation type="journal article" date="2006" name="PLoS Genet.">
        <title>Comparative genomics of emerging human ehrlichiosis agents.</title>
        <authorList>
            <person name="Dunning Hotopp J.C."/>
            <person name="Lin M."/>
            <person name="Madupu R."/>
            <person name="Crabtree J."/>
            <person name="Angiuoli S.V."/>
            <person name="Eisen J.A."/>
            <person name="Seshadri R."/>
            <person name="Ren Q."/>
            <person name="Wu M."/>
            <person name="Utterback T.R."/>
            <person name="Smith S."/>
            <person name="Lewis M."/>
            <person name="Khouri H."/>
            <person name="Zhang C."/>
            <person name="Niu H."/>
            <person name="Lin Q."/>
            <person name="Ohashi N."/>
            <person name="Zhi N."/>
            <person name="Nelson W."/>
            <person name="Brinkac L.M."/>
            <person name="Dodson R.J."/>
            <person name="Rosovitz M.J."/>
            <person name="Sundaram J."/>
            <person name="Daugherty S.C."/>
            <person name="Davidsen T."/>
            <person name="Durkin A.S."/>
            <person name="Gwinn M."/>
            <person name="Haft D.H."/>
            <person name="Selengut J.D."/>
            <person name="Sullivan S.A."/>
            <person name="Zafar N."/>
            <person name="Zhou L."/>
            <person name="Benahmed F."/>
            <person name="Forberger H."/>
            <person name="Halpin R."/>
            <person name="Mulligan S."/>
            <person name="Robinson J."/>
            <person name="White O."/>
            <person name="Rikihisa Y."/>
            <person name="Tettelin H."/>
        </authorList>
    </citation>
    <scope>NUCLEOTIDE SEQUENCE [LARGE SCALE GENOMIC DNA]</scope>
    <source>
        <strain evidence="1 2">HZ</strain>
    </source>
</reference>
<accession>F5GUR4</accession>
<protein>
    <submittedName>
        <fullName evidence="1">p44-81 outer membrane protein, truncated</fullName>
    </submittedName>
</protein>
<keyword evidence="2" id="KW-1185">Reference proteome</keyword>
<dbReference type="STRING" id="212042.APH_0143"/>
<sequence>EYKTTLKSEPNTKFPTDISHGEISNSSILRATCRTSIIYKTLSRQIIINTISNNPMVEATRKSRDFRRELITQPSL</sequence>
<proteinExistence type="predicted"/>
<dbReference type="AlphaFoldDB" id="F5GUR4"/>
<dbReference type="EMBL" id="CP000235">
    <property type="protein sequence ID" value="AEB26861.1"/>
    <property type="molecule type" value="Genomic_DNA"/>
</dbReference>
<dbReference type="HOGENOM" id="CLU_2660078_0_0_5"/>
<dbReference type="PaxDb" id="212042-APH_0143"/>
<dbReference type="Proteomes" id="UP000001943">
    <property type="component" value="Chromosome"/>
</dbReference>
<dbReference type="KEGG" id="aph:APH_0143"/>
<dbReference type="EnsemblBacteria" id="AEB26861">
    <property type="protein sequence ID" value="AEB26861"/>
    <property type="gene ID" value="APH_0143"/>
</dbReference>
<gene>
    <name evidence="1" type="primary">p44-81</name>
    <name evidence="1" type="ordered locus">APH_0143</name>
</gene>
<organism evidence="1 2">
    <name type="scientific">Anaplasma phagocytophilum (strain HZ)</name>
    <dbReference type="NCBI Taxonomy" id="212042"/>
    <lineage>
        <taxon>Bacteria</taxon>
        <taxon>Pseudomonadati</taxon>
        <taxon>Pseudomonadota</taxon>
        <taxon>Alphaproteobacteria</taxon>
        <taxon>Rickettsiales</taxon>
        <taxon>Anaplasmataceae</taxon>
        <taxon>Anaplasma</taxon>
        <taxon>phagocytophilum group</taxon>
    </lineage>
</organism>
<feature type="non-terminal residue" evidence="1">
    <location>
        <position position="1"/>
    </location>
</feature>
<name>F5GUR4_ANAPZ</name>